<dbReference type="PANTHER" id="PTHR14017:SF1">
    <property type="entry name" value="LD02225P"/>
    <property type="match status" value="1"/>
</dbReference>
<feature type="compositionally biased region" description="Low complexity" evidence="7">
    <location>
        <begin position="571"/>
        <end position="584"/>
    </location>
</feature>
<dbReference type="Pfam" id="PF07719">
    <property type="entry name" value="TPR_2"/>
    <property type="match status" value="1"/>
</dbReference>
<comment type="subcellular location">
    <subcellularLocation>
        <location evidence="1">Nucleus</location>
    </subcellularLocation>
</comment>
<feature type="region of interest" description="Disordered" evidence="7">
    <location>
        <begin position="551"/>
        <end position="585"/>
    </location>
</feature>
<dbReference type="InterPro" id="IPR019734">
    <property type="entry name" value="TPR_rpt"/>
</dbReference>
<dbReference type="SMART" id="SM00028">
    <property type="entry name" value="TPR"/>
    <property type="match status" value="5"/>
</dbReference>
<dbReference type="GO" id="GO:0010468">
    <property type="term" value="P:regulation of gene expression"/>
    <property type="evidence" value="ECO:0007669"/>
    <property type="project" value="TreeGrafter"/>
</dbReference>
<reference evidence="9" key="1">
    <citation type="submission" date="2022-11" db="UniProtKB">
        <authorList>
            <consortium name="WormBaseParasite"/>
        </authorList>
    </citation>
    <scope>IDENTIFICATION</scope>
</reference>
<keyword evidence="3 6" id="KW-0802">TPR repeat</keyword>
<dbReference type="GO" id="GO:0000978">
    <property type="term" value="F:RNA polymerase II cis-regulatory region sequence-specific DNA binding"/>
    <property type="evidence" value="ECO:0007669"/>
    <property type="project" value="TreeGrafter"/>
</dbReference>
<dbReference type="PANTHER" id="PTHR14017">
    <property type="entry name" value="LYSINE-SPECIFIC DEMETHYLASE"/>
    <property type="match status" value="1"/>
</dbReference>
<evidence type="ECO:0000256" key="2">
    <source>
        <dbReference type="ARBA" id="ARBA00022737"/>
    </source>
</evidence>
<dbReference type="InterPro" id="IPR011990">
    <property type="entry name" value="TPR-like_helical_dom_sf"/>
</dbReference>
<dbReference type="SUPFAM" id="SSF48452">
    <property type="entry name" value="TPR-like"/>
    <property type="match status" value="2"/>
</dbReference>
<organism evidence="8 9">
    <name type="scientific">Ditylenchus dipsaci</name>
    <dbReference type="NCBI Taxonomy" id="166011"/>
    <lineage>
        <taxon>Eukaryota</taxon>
        <taxon>Metazoa</taxon>
        <taxon>Ecdysozoa</taxon>
        <taxon>Nematoda</taxon>
        <taxon>Chromadorea</taxon>
        <taxon>Rhabditida</taxon>
        <taxon>Tylenchina</taxon>
        <taxon>Tylenchomorpha</taxon>
        <taxon>Sphaerularioidea</taxon>
        <taxon>Anguinidae</taxon>
        <taxon>Anguininae</taxon>
        <taxon>Ditylenchus</taxon>
    </lineage>
</organism>
<name>A0A915CZR9_9BILA</name>
<dbReference type="InterPro" id="IPR051630">
    <property type="entry name" value="Corepressor-Demethylase"/>
</dbReference>
<protein>
    <submittedName>
        <fullName evidence="9">Uncharacterized protein</fullName>
    </submittedName>
</protein>
<evidence type="ECO:0000313" key="9">
    <source>
        <dbReference type="WBParaSite" id="jg1430"/>
    </source>
</evidence>
<feature type="compositionally biased region" description="Polar residues" evidence="7">
    <location>
        <begin position="474"/>
        <end position="492"/>
    </location>
</feature>
<keyword evidence="2" id="KW-0677">Repeat</keyword>
<evidence type="ECO:0000256" key="5">
    <source>
        <dbReference type="ARBA" id="ARBA00034483"/>
    </source>
</evidence>
<feature type="region of interest" description="Disordered" evidence="7">
    <location>
        <begin position="184"/>
        <end position="206"/>
    </location>
</feature>
<dbReference type="Proteomes" id="UP000887574">
    <property type="component" value="Unplaced"/>
</dbReference>
<dbReference type="PROSITE" id="PS50005">
    <property type="entry name" value="TPR"/>
    <property type="match status" value="2"/>
</dbReference>
<proteinExistence type="inferred from homology"/>
<evidence type="ECO:0000256" key="1">
    <source>
        <dbReference type="ARBA" id="ARBA00004123"/>
    </source>
</evidence>
<dbReference type="GO" id="GO:0071558">
    <property type="term" value="F:histone H3K27me2/H3K27me3 demethylase activity"/>
    <property type="evidence" value="ECO:0007669"/>
    <property type="project" value="TreeGrafter"/>
</dbReference>
<dbReference type="GO" id="GO:0031490">
    <property type="term" value="F:chromatin DNA binding"/>
    <property type="evidence" value="ECO:0007669"/>
    <property type="project" value="TreeGrafter"/>
</dbReference>
<feature type="repeat" description="TPR" evidence="6">
    <location>
        <begin position="236"/>
        <end position="269"/>
    </location>
</feature>
<accession>A0A915CZR9</accession>
<dbReference type="WBParaSite" id="jg1430">
    <property type="protein sequence ID" value="jg1430"/>
    <property type="gene ID" value="jg1430"/>
</dbReference>
<dbReference type="AlphaFoldDB" id="A0A915CZR9"/>
<dbReference type="GO" id="GO:0044666">
    <property type="term" value="C:MLL3/4 complex"/>
    <property type="evidence" value="ECO:0007669"/>
    <property type="project" value="TreeGrafter"/>
</dbReference>
<comment type="similarity">
    <text evidence="5">Belongs to the UTX family.</text>
</comment>
<evidence type="ECO:0000256" key="3">
    <source>
        <dbReference type="ARBA" id="ARBA00022803"/>
    </source>
</evidence>
<evidence type="ECO:0000256" key="6">
    <source>
        <dbReference type="PROSITE-ProRule" id="PRU00339"/>
    </source>
</evidence>
<evidence type="ECO:0000256" key="4">
    <source>
        <dbReference type="ARBA" id="ARBA00023242"/>
    </source>
</evidence>
<feature type="compositionally biased region" description="Low complexity" evidence="7">
    <location>
        <begin position="456"/>
        <end position="469"/>
    </location>
</feature>
<keyword evidence="4" id="KW-0539">Nucleus</keyword>
<dbReference type="Gene3D" id="1.25.40.10">
    <property type="entry name" value="Tetratricopeptide repeat domain"/>
    <property type="match status" value="2"/>
</dbReference>
<dbReference type="PROSITE" id="PS50293">
    <property type="entry name" value="TPR_REGION"/>
    <property type="match status" value="1"/>
</dbReference>
<evidence type="ECO:0000256" key="7">
    <source>
        <dbReference type="SAM" id="MobiDB-lite"/>
    </source>
</evidence>
<feature type="region of interest" description="Disordered" evidence="7">
    <location>
        <begin position="456"/>
        <end position="492"/>
    </location>
</feature>
<keyword evidence="8" id="KW-1185">Reference proteome</keyword>
<sequence>MENSQSKPEEVKVHHKCHRSFLPATFCHPYTEVSHEAHARLGIAFKCLENFSQSLKHLLIALDDSKESPLLPKYQIRFHIAHCYDGSGDFRRAIEEYRRLVADHEKGLFRLPTHLLAAVFRQQGWIYLRAREKELKEEVRQQKLKEAELHLLKAKDISPLDSKTNCYLGLCHSEQTTLPVTLATSNSTSGGGPQHFTPPPPPNQHLQQQQTAFAAEKAQEAFVCYRSAIDSDESDANTWTSIGVLYQQQNQPIDALQAFACAVQLDEKHSAAWTELGRLYEAHRQYQEALHCYKKALQNSPASPALLKFRIGVLEKEFSGSNPAALAHILHGRAAVTSSTNTTPGAPTSTTARPGAQPIQPLPSLENAWQLGIPAQVRQRLLDLYKQQQNRYREGSSLWTMSELAAHSLRQPFYELDPTQRQIMQVLKLNKEQLEHNELSLLRQLEERYTAIMGAASNSNSSNPNANLSHTSDKTSPSKSHSDQNTQDPNHSSLKLKISKGEIAQTSGLPCLSQDDLEDLLGDTSNLIKSSEDIVSSDVLLTSVADATKANQASTSQVQEESDHHQKSSQNQPKNPIPNNCKKNGYPQPLMETILLLFPF</sequence>
<dbReference type="InterPro" id="IPR013105">
    <property type="entry name" value="TPR_2"/>
</dbReference>
<feature type="repeat" description="TPR" evidence="6">
    <location>
        <begin position="270"/>
        <end position="303"/>
    </location>
</feature>
<dbReference type="Pfam" id="PF13181">
    <property type="entry name" value="TPR_8"/>
    <property type="match status" value="1"/>
</dbReference>
<evidence type="ECO:0000313" key="8">
    <source>
        <dbReference type="Proteomes" id="UP000887574"/>
    </source>
</evidence>